<dbReference type="AlphaFoldDB" id="A0A3Q8S6J7"/>
<organism evidence="2 3">
    <name type="scientific">Paenibacillus lentus</name>
    <dbReference type="NCBI Taxonomy" id="1338368"/>
    <lineage>
        <taxon>Bacteria</taxon>
        <taxon>Bacillati</taxon>
        <taxon>Bacillota</taxon>
        <taxon>Bacilli</taxon>
        <taxon>Bacillales</taxon>
        <taxon>Paenibacillaceae</taxon>
        <taxon>Paenibacillus</taxon>
    </lineage>
</organism>
<evidence type="ECO:0000313" key="3">
    <source>
        <dbReference type="Proteomes" id="UP000273145"/>
    </source>
</evidence>
<name>A0A3Q8S6J7_9BACL</name>
<dbReference type="EMBL" id="CP034248">
    <property type="protein sequence ID" value="AZK48626.1"/>
    <property type="molecule type" value="Genomic_DNA"/>
</dbReference>
<evidence type="ECO:0000313" key="2">
    <source>
        <dbReference type="EMBL" id="AZK48626.1"/>
    </source>
</evidence>
<dbReference type="Proteomes" id="UP000273145">
    <property type="component" value="Chromosome"/>
</dbReference>
<dbReference type="KEGG" id="plen:EIM92_22610"/>
<sequence length="89" mass="10399">MTVISEFILSRNMRLLCLDIVSEIYDDFKLYTDIGEGVLPDLLRERKYEFLAEAIHFGREYKYRTELTSNSRENASKTNGGIRSNVRCI</sequence>
<gene>
    <name evidence="2" type="ORF">EIM92_22610</name>
</gene>
<evidence type="ECO:0000256" key="1">
    <source>
        <dbReference type="SAM" id="MobiDB-lite"/>
    </source>
</evidence>
<reference evidence="2 3" key="1">
    <citation type="submission" date="2018-11" db="EMBL/GenBank/DDBJ databases">
        <title>Genome sequencing of Paenibacillus lentus DSM25539(T).</title>
        <authorList>
            <person name="Kook J.-K."/>
            <person name="Park S.-N."/>
            <person name="Lim Y.K."/>
        </authorList>
    </citation>
    <scope>NUCLEOTIDE SEQUENCE [LARGE SCALE GENOMIC DNA]</scope>
    <source>
        <strain evidence="2 3">DSM 25539</strain>
    </source>
</reference>
<proteinExistence type="predicted"/>
<feature type="region of interest" description="Disordered" evidence="1">
    <location>
        <begin position="69"/>
        <end position="89"/>
    </location>
</feature>
<protein>
    <submittedName>
        <fullName evidence="2">Uncharacterized protein</fullName>
    </submittedName>
</protein>
<keyword evidence="3" id="KW-1185">Reference proteome</keyword>
<accession>A0A3Q8S6J7</accession>
<feature type="compositionally biased region" description="Polar residues" evidence="1">
    <location>
        <begin position="69"/>
        <end position="82"/>
    </location>
</feature>